<dbReference type="PANTHER" id="PTHR10434:SF11">
    <property type="entry name" value="1-ACYL-SN-GLYCEROL-3-PHOSPHATE ACYLTRANSFERASE"/>
    <property type="match status" value="1"/>
</dbReference>
<sequence>MSAEPRPDDVPTVPERPVGQLLRGEVGDGPDDGAGPGPTSSGSGASGAEGSDAEASAPVAHSHRPDEGFEHARQIAAELTAARRRAAEEARRVAEDLAEQTRRAAGGIAADFAAEARQRAEDAAERAHDLATDARQRAEEAAERLYQRRRRVGTPPGFTYTGAARKTFWRWFFQAIGGFKVTGSAPYEAMVVVANHSSHADTPALIAAFPTPYKPMVVAAEDYWFTTRWRKAVVKLAIGAVPVRRKGGGGYDSLVEGAQQVLGQGSSLLVFPEGTRSKDGTLGTFRKGALRMAKEFDVPILPVAVVGTHDLLPKGGSFRPGPVEVRLGRAIQPEDLRDSMQPVVDQIQELLDMGPASYKPSPTWRAFHRALDGPVGKAGAVAWGFAEATISPVTAEMYLAVVGAANPPRVLSAARWLAVGSVAGALVNRGLVRRGVRIPAPLTPAPMHRVAHEHMARGAQGVWRQALDGIPVKVYAQAAGDLDVPAVPFALHTAGARAARALAIGAAVAGAARVTQPMLRRGYEPYLGFLGVSFAGGLALVVRRWARR</sequence>
<reference evidence="7 8" key="1">
    <citation type="submission" date="2014-01" db="EMBL/GenBank/DDBJ databases">
        <title>Actinotalea ferrariae CF5-4.</title>
        <authorList>
            <person name="Chen F."/>
            <person name="Li Y."/>
            <person name="Wang G."/>
        </authorList>
    </citation>
    <scope>NUCLEOTIDE SEQUENCE [LARGE SCALE GENOMIC DNA]</scope>
    <source>
        <strain evidence="7 8">CF5-4</strain>
    </source>
</reference>
<dbReference type="CDD" id="cd07989">
    <property type="entry name" value="LPLAT_AGPAT-like"/>
    <property type="match status" value="1"/>
</dbReference>
<dbReference type="EMBL" id="AXCW01000085">
    <property type="protein sequence ID" value="EYR63562.1"/>
    <property type="molecule type" value="Genomic_DNA"/>
</dbReference>
<evidence type="ECO:0000259" key="6">
    <source>
        <dbReference type="SMART" id="SM00563"/>
    </source>
</evidence>
<dbReference type="SMART" id="SM00563">
    <property type="entry name" value="PlsC"/>
    <property type="match status" value="1"/>
</dbReference>
<dbReference type="GO" id="GO:0006654">
    <property type="term" value="P:phosphatidic acid biosynthetic process"/>
    <property type="evidence" value="ECO:0007669"/>
    <property type="project" value="TreeGrafter"/>
</dbReference>
<evidence type="ECO:0000256" key="1">
    <source>
        <dbReference type="ARBA" id="ARBA00022679"/>
    </source>
</evidence>
<dbReference type="Pfam" id="PF01553">
    <property type="entry name" value="Acyltransferase"/>
    <property type="match status" value="1"/>
</dbReference>
<comment type="caution">
    <text evidence="7">The sequence shown here is derived from an EMBL/GenBank/DDBJ whole genome shotgun (WGS) entry which is preliminary data.</text>
</comment>
<evidence type="ECO:0000256" key="5">
    <source>
        <dbReference type="SAM" id="Phobius"/>
    </source>
</evidence>
<feature type="region of interest" description="Disordered" evidence="4">
    <location>
        <begin position="1"/>
        <end position="67"/>
    </location>
</feature>
<keyword evidence="1 7" id="KW-0808">Transferase</keyword>
<dbReference type="AlphaFoldDB" id="A0A021VWW0"/>
<protein>
    <submittedName>
        <fullName evidence="7">Glycerol acyltransferase</fullName>
    </submittedName>
</protein>
<dbReference type="SUPFAM" id="SSF69593">
    <property type="entry name" value="Glycerol-3-phosphate (1)-acyltransferase"/>
    <property type="match status" value="1"/>
</dbReference>
<evidence type="ECO:0000256" key="3">
    <source>
        <dbReference type="SAM" id="Coils"/>
    </source>
</evidence>
<accession>A0A021VWW0</accession>
<feature type="coiled-coil region" evidence="3">
    <location>
        <begin position="76"/>
        <end position="148"/>
    </location>
</feature>
<feature type="compositionally biased region" description="Low complexity" evidence="4">
    <location>
        <begin position="37"/>
        <end position="58"/>
    </location>
</feature>
<evidence type="ECO:0000256" key="4">
    <source>
        <dbReference type="SAM" id="MobiDB-lite"/>
    </source>
</evidence>
<keyword evidence="5" id="KW-1133">Transmembrane helix</keyword>
<dbReference type="PANTHER" id="PTHR10434">
    <property type="entry name" value="1-ACYL-SN-GLYCEROL-3-PHOSPHATE ACYLTRANSFERASE"/>
    <property type="match status" value="1"/>
</dbReference>
<organism evidence="7 8">
    <name type="scientific">Actinotalea ferrariae CF5-4</name>
    <dbReference type="NCBI Taxonomy" id="948458"/>
    <lineage>
        <taxon>Bacteria</taxon>
        <taxon>Bacillati</taxon>
        <taxon>Actinomycetota</taxon>
        <taxon>Actinomycetes</taxon>
        <taxon>Micrococcales</taxon>
        <taxon>Cellulomonadaceae</taxon>
        <taxon>Actinotalea</taxon>
    </lineage>
</organism>
<dbReference type="InterPro" id="IPR002123">
    <property type="entry name" value="Plipid/glycerol_acylTrfase"/>
</dbReference>
<feature type="transmembrane region" description="Helical" evidence="5">
    <location>
        <begin position="526"/>
        <end position="546"/>
    </location>
</feature>
<dbReference type="Proteomes" id="UP000019753">
    <property type="component" value="Unassembled WGS sequence"/>
</dbReference>
<gene>
    <name evidence="7" type="ORF">N866_19800</name>
</gene>
<feature type="domain" description="Phospholipid/glycerol acyltransferase" evidence="6">
    <location>
        <begin position="190"/>
        <end position="308"/>
    </location>
</feature>
<evidence type="ECO:0000256" key="2">
    <source>
        <dbReference type="ARBA" id="ARBA00023315"/>
    </source>
</evidence>
<keyword evidence="3" id="KW-0175">Coiled coil</keyword>
<dbReference type="GO" id="GO:0003841">
    <property type="term" value="F:1-acylglycerol-3-phosphate O-acyltransferase activity"/>
    <property type="evidence" value="ECO:0007669"/>
    <property type="project" value="TreeGrafter"/>
</dbReference>
<evidence type="ECO:0000313" key="8">
    <source>
        <dbReference type="Proteomes" id="UP000019753"/>
    </source>
</evidence>
<name>A0A021VWW0_9CELL</name>
<keyword evidence="5" id="KW-0812">Transmembrane</keyword>
<dbReference type="RefSeq" id="WP_245612482.1">
    <property type="nucleotide sequence ID" value="NZ_AXCW01000085.1"/>
</dbReference>
<keyword evidence="5" id="KW-0472">Membrane</keyword>
<proteinExistence type="predicted"/>
<evidence type="ECO:0000313" key="7">
    <source>
        <dbReference type="EMBL" id="EYR63562.1"/>
    </source>
</evidence>
<keyword evidence="2 7" id="KW-0012">Acyltransferase</keyword>
<keyword evidence="8" id="KW-1185">Reference proteome</keyword>